<gene>
    <name evidence="11" type="ORF">COI93_13025</name>
</gene>
<evidence type="ECO:0000256" key="7">
    <source>
        <dbReference type="ARBA" id="ARBA00022989"/>
    </source>
</evidence>
<dbReference type="Proteomes" id="UP000242656">
    <property type="component" value="Unassembled WGS sequence"/>
</dbReference>
<dbReference type="EMBL" id="NUWN01000048">
    <property type="protein sequence ID" value="PFK40680.1"/>
    <property type="molecule type" value="Genomic_DNA"/>
</dbReference>
<dbReference type="GO" id="GO:0015577">
    <property type="term" value="F:galactitol transmembrane transporter activity"/>
    <property type="evidence" value="ECO:0007669"/>
    <property type="project" value="InterPro"/>
</dbReference>
<comment type="subcellular location">
    <subcellularLocation>
        <location evidence="1">Cell membrane</location>
        <topology evidence="1">Multi-pass membrane protein</topology>
    </subcellularLocation>
</comment>
<protein>
    <submittedName>
        <fullName evidence="11">PTS galactitol transporter subunit IIC</fullName>
    </submittedName>
</protein>
<evidence type="ECO:0000259" key="10">
    <source>
        <dbReference type="PROSITE" id="PS51104"/>
    </source>
</evidence>
<feature type="transmembrane region" description="Helical" evidence="9">
    <location>
        <begin position="366"/>
        <end position="388"/>
    </location>
</feature>
<feature type="transmembrane region" description="Helical" evidence="9">
    <location>
        <begin position="254"/>
        <end position="280"/>
    </location>
</feature>
<feature type="transmembrane region" description="Helical" evidence="9">
    <location>
        <begin position="137"/>
        <end position="158"/>
    </location>
</feature>
<evidence type="ECO:0000313" key="12">
    <source>
        <dbReference type="Proteomes" id="UP000242656"/>
    </source>
</evidence>
<comment type="caution">
    <text evidence="11">The sequence shown here is derived from an EMBL/GenBank/DDBJ whole genome shotgun (WGS) entry which is preliminary data.</text>
</comment>
<evidence type="ECO:0000256" key="6">
    <source>
        <dbReference type="ARBA" id="ARBA00022692"/>
    </source>
</evidence>
<feature type="transmembrane region" description="Helical" evidence="9">
    <location>
        <begin position="429"/>
        <end position="445"/>
    </location>
</feature>
<evidence type="ECO:0000256" key="5">
    <source>
        <dbReference type="ARBA" id="ARBA00022683"/>
    </source>
</evidence>
<keyword evidence="2" id="KW-0813">Transport</keyword>
<keyword evidence="7 9" id="KW-1133">Transmembrane helix</keyword>
<dbReference type="PANTHER" id="PTHR37324">
    <property type="entry name" value="PTS SYSTEM GALACTITOL-SPECIFIC EIIC COMPONENT"/>
    <property type="match status" value="1"/>
</dbReference>
<feature type="transmembrane region" description="Helical" evidence="9">
    <location>
        <begin position="42"/>
        <end position="63"/>
    </location>
</feature>
<keyword evidence="3" id="KW-1003">Cell membrane</keyword>
<evidence type="ECO:0000256" key="1">
    <source>
        <dbReference type="ARBA" id="ARBA00004651"/>
    </source>
</evidence>
<feature type="transmembrane region" description="Helical" evidence="9">
    <location>
        <begin position="220"/>
        <end position="242"/>
    </location>
</feature>
<dbReference type="InterPro" id="IPR013853">
    <property type="entry name" value="EIIC-GAT"/>
</dbReference>
<feature type="transmembrane region" description="Helical" evidence="9">
    <location>
        <begin position="12"/>
        <end position="30"/>
    </location>
</feature>
<keyword evidence="8 9" id="KW-0472">Membrane</keyword>
<evidence type="ECO:0000256" key="4">
    <source>
        <dbReference type="ARBA" id="ARBA00022597"/>
    </source>
</evidence>
<proteinExistence type="predicted"/>
<evidence type="ECO:0000256" key="8">
    <source>
        <dbReference type="ARBA" id="ARBA00023136"/>
    </source>
</evidence>
<reference evidence="11 12" key="1">
    <citation type="submission" date="2017-09" db="EMBL/GenBank/DDBJ databases">
        <title>Large-scale bioinformatics analysis of Bacillus genomes uncovers conserved roles of natural products in bacterial physiology.</title>
        <authorList>
            <consortium name="Agbiome Team Llc"/>
            <person name="Bleich R.M."/>
            <person name="Grubbs K.J."/>
            <person name="Santa Maria K.C."/>
            <person name="Allen S.E."/>
            <person name="Farag S."/>
            <person name="Shank E.A."/>
            <person name="Bowers A."/>
        </authorList>
    </citation>
    <scope>NUCLEOTIDE SEQUENCE [LARGE SCALE GENOMIC DNA]</scope>
    <source>
        <strain evidence="11 12">AFS083043</strain>
    </source>
</reference>
<feature type="transmembrane region" description="Helical" evidence="9">
    <location>
        <begin position="341"/>
        <end position="360"/>
    </location>
</feature>
<evidence type="ECO:0000256" key="2">
    <source>
        <dbReference type="ARBA" id="ARBA00022448"/>
    </source>
</evidence>
<evidence type="ECO:0000313" key="11">
    <source>
        <dbReference type="EMBL" id="PFK40680.1"/>
    </source>
</evidence>
<dbReference type="InterPro" id="IPR013014">
    <property type="entry name" value="PTS_EIIC_2"/>
</dbReference>
<dbReference type="PROSITE" id="PS51104">
    <property type="entry name" value="PTS_EIIC_TYPE_2"/>
    <property type="match status" value="1"/>
</dbReference>
<feature type="transmembrane region" description="Helical" evidence="9">
    <location>
        <begin position="314"/>
        <end position="334"/>
    </location>
</feature>
<sequence>MELEFLKKIFDTFGASVFVPIVIFIIAIALKVNRKKAFYSALYAGIGLQGFTLLLNAYIPIIMPVVQNMVKSTGVSLPVFDIGWQASSIVAYSTEVGMIFVGLALLLQVGLFLLKWTNIFQPGDLWNNYSYMVWGSMIYLVTSNLWLAFACMITLNLYSLLFAELLSKRWSTYFQYPRCAIVQLHHVGSIPFAIGLNSLLTKLGVGKVNANPEVLKKKLGLFGEPIFLGLFLGASIGILGNFHSLHTLKAWGQIATVGISTAAIMTIFPKVSGIFAQAFLPLTESAKKNINKDKNNSRDWYLGVNDAMGYGETATLTTGILLIPIMVVLALILPGNEVLPIVDLIALPYMVQGIVAITNGNIFKSILIGAIWFSLGLYMATYTAPIFTEVAQQVGVTIPAGVLLITSFGILTSPVTGLIFLAFLSKSPLWIGGILLLYVVTYVFFRKYKPSIQNYLEHANDLPFQKSVHGEQPQIDLSHK</sequence>
<feature type="domain" description="PTS EIIC type-2" evidence="10">
    <location>
        <begin position="7"/>
        <end position="447"/>
    </location>
</feature>
<feature type="transmembrane region" description="Helical" evidence="9">
    <location>
        <begin position="179"/>
        <end position="200"/>
    </location>
</feature>
<dbReference type="InterPro" id="IPR004703">
    <property type="entry name" value="PTS_sugar-sp_permease"/>
</dbReference>
<name>A0A2B0MGN7_BACCE</name>
<evidence type="ECO:0000256" key="9">
    <source>
        <dbReference type="SAM" id="Phobius"/>
    </source>
</evidence>
<dbReference type="RefSeq" id="WP_098491149.1">
    <property type="nucleotide sequence ID" value="NZ_NUWN01000048.1"/>
</dbReference>
<dbReference type="GO" id="GO:0005886">
    <property type="term" value="C:plasma membrane"/>
    <property type="evidence" value="ECO:0007669"/>
    <property type="project" value="UniProtKB-SubCell"/>
</dbReference>
<feature type="transmembrane region" description="Helical" evidence="9">
    <location>
        <begin position="99"/>
        <end position="117"/>
    </location>
</feature>
<keyword evidence="4" id="KW-0762">Sugar transport</keyword>
<dbReference type="AlphaFoldDB" id="A0A2B0MGN7"/>
<evidence type="ECO:0000256" key="3">
    <source>
        <dbReference type="ARBA" id="ARBA00022475"/>
    </source>
</evidence>
<accession>A0A2B0MGN7</accession>
<dbReference type="GO" id="GO:0009401">
    <property type="term" value="P:phosphoenolpyruvate-dependent sugar phosphotransferase system"/>
    <property type="evidence" value="ECO:0007669"/>
    <property type="project" value="UniProtKB-KW"/>
</dbReference>
<dbReference type="PANTHER" id="PTHR37324:SF2">
    <property type="entry name" value="PTS SYSTEM GALACTITOL-SPECIFIC EIIC COMPONENT"/>
    <property type="match status" value="1"/>
</dbReference>
<keyword evidence="6 9" id="KW-0812">Transmembrane</keyword>
<dbReference type="PIRSF" id="PIRSF006304">
    <property type="entry name" value="GatC"/>
    <property type="match status" value="1"/>
</dbReference>
<feature type="transmembrane region" description="Helical" evidence="9">
    <location>
        <begin position="400"/>
        <end position="423"/>
    </location>
</feature>
<organism evidence="11 12">
    <name type="scientific">Bacillus cereus</name>
    <dbReference type="NCBI Taxonomy" id="1396"/>
    <lineage>
        <taxon>Bacteria</taxon>
        <taxon>Bacillati</taxon>
        <taxon>Bacillota</taxon>
        <taxon>Bacilli</taxon>
        <taxon>Bacillales</taxon>
        <taxon>Bacillaceae</taxon>
        <taxon>Bacillus</taxon>
        <taxon>Bacillus cereus group</taxon>
    </lineage>
</organism>
<keyword evidence="5" id="KW-0598">Phosphotransferase system</keyword>
<dbReference type="Pfam" id="PF03611">
    <property type="entry name" value="EIIC-GAT"/>
    <property type="match status" value="1"/>
</dbReference>